<dbReference type="AlphaFoldDB" id="A0A060UTD4"/>
<evidence type="ECO:0000313" key="2">
    <source>
        <dbReference type="EMBL" id="CDQ11882.1"/>
    </source>
</evidence>
<reference evidence="2" key="1">
    <citation type="submission" date="2014-03" db="EMBL/GenBank/DDBJ databases">
        <authorList>
            <person name="Genoscope - CEA"/>
        </authorList>
    </citation>
    <scope>NUCLEOTIDE SEQUENCE [LARGE SCALE GENOMIC DNA]</scope>
    <source>
        <strain evidence="2">CF27</strain>
    </source>
</reference>
<feature type="region of interest" description="Disordered" evidence="1">
    <location>
        <begin position="199"/>
        <end position="223"/>
    </location>
</feature>
<name>A0A060UTD4_9PROT</name>
<proteinExistence type="predicted"/>
<reference evidence="2" key="2">
    <citation type="submission" date="2014-07" db="EMBL/GenBank/DDBJ databases">
        <title>Initial genome analysis of the psychrotolerant acidophile Acidithiobacillus ferrivorans CF27: insights into iron and sulfur oxidation pathways and into biofilm formation.</title>
        <authorList>
            <person name="Talla E."/>
            <person name="Hedrich S."/>
            <person name="Mangenot S."/>
            <person name="Ji B."/>
            <person name="Johnson D.B."/>
            <person name="Barbe V."/>
            <person name="Bonnefoy V."/>
        </authorList>
    </citation>
    <scope>NUCLEOTIDE SEQUENCE [LARGE SCALE GENOMIC DNA]</scope>
    <source>
        <strain evidence="2">CF27</strain>
    </source>
</reference>
<accession>A0A060UTD4</accession>
<gene>
    <name evidence="2" type="ORF">AFERRI_600108</name>
</gene>
<organism evidence="2">
    <name type="scientific">Acidithiobacillus ferrivorans</name>
    <dbReference type="NCBI Taxonomy" id="160808"/>
    <lineage>
        <taxon>Bacteria</taxon>
        <taxon>Pseudomonadati</taxon>
        <taxon>Pseudomonadota</taxon>
        <taxon>Acidithiobacillia</taxon>
        <taxon>Acidithiobacillales</taxon>
        <taxon>Acidithiobacillaceae</taxon>
        <taxon>Acidithiobacillus</taxon>
    </lineage>
</organism>
<comment type="caution">
    <text evidence="2">The sequence shown here is derived from an EMBL/GenBank/DDBJ whole genome shotgun (WGS) entry which is preliminary data.</text>
</comment>
<protein>
    <submittedName>
        <fullName evidence="2">Phage-like protein</fullName>
    </submittedName>
</protein>
<dbReference type="EMBL" id="CCCS020000057">
    <property type="protein sequence ID" value="CDQ11882.1"/>
    <property type="molecule type" value="Genomic_DNA"/>
</dbReference>
<sequence>MTELPMAQPNQETINDLLVRNIPRELVMGLEEAKLVGAQRAYAAARGMDDGHLSSVVGQLRHFHMNESFHRALAVADASPSPLRGNQIVTGRTGIFTLARFNTKYGVWNSGRRSETRKQMSMANAAIEPLVQPGLFSGYVEPSQAVVFIVACFAGSLHSQPDTPVSIEIAVPDRHMQGCLFREPIDAFVKRYDQQPTAGQDDLAVPKLKKNIGKQQDKDGAGS</sequence>
<evidence type="ECO:0000256" key="1">
    <source>
        <dbReference type="SAM" id="MobiDB-lite"/>
    </source>
</evidence>